<dbReference type="EMBL" id="BAABDE010000031">
    <property type="protein sequence ID" value="GAA3834880.1"/>
    <property type="molecule type" value="Genomic_DNA"/>
</dbReference>
<evidence type="ECO:0000256" key="1">
    <source>
        <dbReference type="SAM" id="MobiDB-lite"/>
    </source>
</evidence>
<feature type="compositionally biased region" description="Low complexity" evidence="1">
    <location>
        <begin position="145"/>
        <end position="164"/>
    </location>
</feature>
<feature type="compositionally biased region" description="Low complexity" evidence="1">
    <location>
        <begin position="245"/>
        <end position="256"/>
    </location>
</feature>
<keyword evidence="3" id="KW-1185">Reference proteome</keyword>
<evidence type="ECO:0000313" key="3">
    <source>
        <dbReference type="Proteomes" id="UP001501009"/>
    </source>
</evidence>
<reference evidence="3" key="1">
    <citation type="journal article" date="2019" name="Int. J. Syst. Evol. Microbiol.">
        <title>The Global Catalogue of Microorganisms (GCM) 10K type strain sequencing project: providing services to taxonomists for standard genome sequencing and annotation.</title>
        <authorList>
            <consortium name="The Broad Institute Genomics Platform"/>
            <consortium name="The Broad Institute Genome Sequencing Center for Infectious Disease"/>
            <person name="Wu L."/>
            <person name="Ma J."/>
        </authorList>
    </citation>
    <scope>NUCLEOTIDE SEQUENCE [LARGE SCALE GENOMIC DNA]</scope>
    <source>
        <strain evidence="3">JCM 17138</strain>
    </source>
</reference>
<protein>
    <recommendedName>
        <fullName evidence="4">Glycine rich protein</fullName>
    </recommendedName>
</protein>
<name>A0ABP7J607_9ACTN</name>
<proteinExistence type="predicted"/>
<comment type="caution">
    <text evidence="2">The sequence shown here is derived from an EMBL/GenBank/DDBJ whole genome shotgun (WGS) entry which is preliminary data.</text>
</comment>
<sequence length="566" mass="55242">MTMTQETTALAPEPASSIEPRAAIARAASAPIAPYTHVRRFDHSGSVENFTIPPGVTTINARCWGGGGTGASVGGGGGFATGDIAVVPGETLRVVVDLGGGGYGGGGMSGLFSQRLGQTLLIAGGGGGGWTETDARGGAGGGTSGSDARAGGVRWTGTPARGASGSTGGAGGAISDSSSYGGRGGSTGQNGGANVNGTSGGQVPIPGMGGGGGAGYGGNTGGGAGYAGGGGGLSIRSSVDSFASGGAGGSSFVSGPGVTGGRTLAGNGTRAGGQDDPLYHSPVGDAGYSGQVVLQWSEFTMTPGGPPDVELRQGGPVGYPGVQVEADAAFDPVSVTVALPPDCDLLFGTQTLADYQLTVQTADGQTTPYMGSLSEDGTSLVFSDVDLKLPGTTLMWVAVSAGHNAPLGSTSLTFTVGGKTSPSTTIVVTPGFSVSPGGDPVTAERGGGPRYPGVEVRNSGSQAIPLQTVIVVLPADAGMRFGVPGNPDHQLTVMDASGNITVYRGSISDDGQTLTFSDVDLKIPNDGSQSVMWVCVSAAENAPQGPTSPEFSVGGRTSPSTTINVI</sequence>
<dbReference type="RefSeq" id="WP_345600967.1">
    <property type="nucleotide sequence ID" value="NZ_BAABDE010000031.1"/>
</dbReference>
<dbReference type="Proteomes" id="UP001501009">
    <property type="component" value="Unassembled WGS sequence"/>
</dbReference>
<accession>A0ABP7J607</accession>
<feature type="compositionally biased region" description="Polar residues" evidence="1">
    <location>
        <begin position="544"/>
        <end position="566"/>
    </location>
</feature>
<feature type="region of interest" description="Disordered" evidence="1">
    <location>
        <begin position="132"/>
        <end position="206"/>
    </location>
</feature>
<gene>
    <name evidence="2" type="ORF">GCM10022403_079580</name>
</gene>
<feature type="region of interest" description="Disordered" evidence="1">
    <location>
        <begin position="245"/>
        <end position="284"/>
    </location>
</feature>
<evidence type="ECO:0000313" key="2">
    <source>
        <dbReference type="EMBL" id="GAA3834880.1"/>
    </source>
</evidence>
<feature type="region of interest" description="Disordered" evidence="1">
    <location>
        <begin position="542"/>
        <end position="566"/>
    </location>
</feature>
<evidence type="ECO:0008006" key="4">
    <source>
        <dbReference type="Google" id="ProtNLM"/>
    </source>
</evidence>
<organism evidence="2 3">
    <name type="scientific">Streptomyces coacervatus</name>
    <dbReference type="NCBI Taxonomy" id="647381"/>
    <lineage>
        <taxon>Bacteria</taxon>
        <taxon>Bacillati</taxon>
        <taxon>Actinomycetota</taxon>
        <taxon>Actinomycetes</taxon>
        <taxon>Kitasatosporales</taxon>
        <taxon>Streptomycetaceae</taxon>
        <taxon>Streptomyces</taxon>
    </lineage>
</organism>
<feature type="compositionally biased region" description="Gly residues" evidence="1">
    <location>
        <begin position="181"/>
        <end position="191"/>
    </location>
</feature>